<gene>
    <name evidence="3" type="ORF">L195_g050173</name>
    <name evidence="4" type="ORF">L195_g050722</name>
</gene>
<dbReference type="Gene3D" id="3.40.50.1820">
    <property type="entry name" value="alpha/beta hydrolase"/>
    <property type="match status" value="1"/>
</dbReference>
<organism evidence="4 5">
    <name type="scientific">Trifolium pratense</name>
    <name type="common">Red clover</name>
    <dbReference type="NCBI Taxonomy" id="57577"/>
    <lineage>
        <taxon>Eukaryota</taxon>
        <taxon>Viridiplantae</taxon>
        <taxon>Streptophyta</taxon>
        <taxon>Embryophyta</taxon>
        <taxon>Tracheophyta</taxon>
        <taxon>Spermatophyta</taxon>
        <taxon>Magnoliopsida</taxon>
        <taxon>eudicotyledons</taxon>
        <taxon>Gunneridae</taxon>
        <taxon>Pentapetalae</taxon>
        <taxon>rosids</taxon>
        <taxon>fabids</taxon>
        <taxon>Fabales</taxon>
        <taxon>Fabaceae</taxon>
        <taxon>Papilionoideae</taxon>
        <taxon>50 kb inversion clade</taxon>
        <taxon>NPAAA clade</taxon>
        <taxon>Hologalegina</taxon>
        <taxon>IRL clade</taxon>
        <taxon>Trifolieae</taxon>
        <taxon>Trifolium</taxon>
    </lineage>
</organism>
<name>A0A2K3JVJ1_TRIPR</name>
<evidence type="ECO:0000313" key="3">
    <source>
        <dbReference type="EMBL" id="PNX56997.1"/>
    </source>
</evidence>
<reference evidence="4 5" key="1">
    <citation type="journal article" date="2014" name="Am. J. Bot.">
        <title>Genome assembly and annotation for red clover (Trifolium pratense; Fabaceae).</title>
        <authorList>
            <person name="Istvanek J."/>
            <person name="Jaros M."/>
            <person name="Krenek A."/>
            <person name="Repkova J."/>
        </authorList>
    </citation>
    <scope>NUCLEOTIDE SEQUENCE [LARGE SCALE GENOMIC DNA]</scope>
    <source>
        <strain evidence="5">cv. Tatra</strain>
        <tissue evidence="4">Young leaves</tissue>
    </source>
</reference>
<dbReference type="STRING" id="57577.A0A2K3JVJ1"/>
<dbReference type="InterPro" id="IPR050466">
    <property type="entry name" value="Carboxylest/Gibb_receptor"/>
</dbReference>
<reference evidence="4 5" key="2">
    <citation type="journal article" date="2017" name="Front. Plant Sci.">
        <title>Gene Classification and Mining of Molecular Markers Useful in Red Clover (Trifolium pratense) Breeding.</title>
        <authorList>
            <person name="Istvanek J."/>
            <person name="Dluhosova J."/>
            <person name="Dluhos P."/>
            <person name="Patkova L."/>
            <person name="Nedelnik J."/>
            <person name="Repkova J."/>
        </authorList>
    </citation>
    <scope>NUCLEOTIDE SEQUENCE [LARGE SCALE GENOMIC DNA]</scope>
    <source>
        <strain evidence="5">cv. Tatra</strain>
        <tissue evidence="4">Young leaves</tissue>
    </source>
</reference>
<comment type="similarity">
    <text evidence="1">Belongs to the 'GDXG' lipolytic enzyme family.</text>
</comment>
<dbReference type="PANTHER" id="PTHR23024">
    <property type="entry name" value="ARYLACETAMIDE DEACETYLASE"/>
    <property type="match status" value="1"/>
</dbReference>
<dbReference type="InterPro" id="IPR013094">
    <property type="entry name" value="AB_hydrolase_3"/>
</dbReference>
<feature type="domain" description="Alpha/beta hydrolase fold-3" evidence="2">
    <location>
        <begin position="1"/>
        <end position="67"/>
    </location>
</feature>
<evidence type="ECO:0000313" key="4">
    <source>
        <dbReference type="EMBL" id="PNX58067.1"/>
    </source>
</evidence>
<dbReference type="Proteomes" id="UP000236291">
    <property type="component" value="Unassembled WGS sequence"/>
</dbReference>
<protein>
    <submittedName>
        <fullName evidence="4">Carboxylesterase 1-like protein</fullName>
    </submittedName>
</protein>
<sequence length="68" mass="7739">MVDDLGVFVVSVEYRLAPEHRLPAAFDDAMEALFWIRNVDDDWVTRYVDYSKCYIMGNSAGATIAYNA</sequence>
<comment type="caution">
    <text evidence="4">The sequence shown here is derived from an EMBL/GenBank/DDBJ whole genome shotgun (WGS) entry which is preliminary data.</text>
</comment>
<proteinExistence type="inferred from homology"/>
<evidence type="ECO:0000259" key="2">
    <source>
        <dbReference type="Pfam" id="PF07859"/>
    </source>
</evidence>
<dbReference type="AlphaFoldDB" id="A0A2K3JVJ1"/>
<evidence type="ECO:0000256" key="1">
    <source>
        <dbReference type="ARBA" id="ARBA00010515"/>
    </source>
</evidence>
<dbReference type="EMBL" id="ASHM01075651">
    <property type="protein sequence ID" value="PNX56997.1"/>
    <property type="molecule type" value="Genomic_DNA"/>
</dbReference>
<dbReference type="PANTHER" id="PTHR23024:SF654">
    <property type="entry name" value="RECEPTOR GID1, PUTATIVE-RELATED"/>
    <property type="match status" value="1"/>
</dbReference>
<accession>A0A2K3JVJ1</accession>
<dbReference type="InterPro" id="IPR029058">
    <property type="entry name" value="AB_hydrolase_fold"/>
</dbReference>
<dbReference type="GO" id="GO:0016787">
    <property type="term" value="F:hydrolase activity"/>
    <property type="evidence" value="ECO:0007669"/>
    <property type="project" value="InterPro"/>
</dbReference>
<dbReference type="Pfam" id="PF07859">
    <property type="entry name" value="Abhydrolase_3"/>
    <property type="match status" value="1"/>
</dbReference>
<dbReference type="EMBL" id="ASHM01077758">
    <property type="protein sequence ID" value="PNX58067.1"/>
    <property type="molecule type" value="Genomic_DNA"/>
</dbReference>
<feature type="non-terminal residue" evidence="4">
    <location>
        <position position="68"/>
    </location>
</feature>
<dbReference type="SUPFAM" id="SSF53474">
    <property type="entry name" value="alpha/beta-Hydrolases"/>
    <property type="match status" value="1"/>
</dbReference>
<evidence type="ECO:0000313" key="5">
    <source>
        <dbReference type="Proteomes" id="UP000236291"/>
    </source>
</evidence>